<evidence type="ECO:0000256" key="2">
    <source>
        <dbReference type="ARBA" id="ARBA00023315"/>
    </source>
</evidence>
<comment type="caution">
    <text evidence="4">The sequence shown here is derived from an EMBL/GenBank/DDBJ whole genome shotgun (WGS) entry which is preliminary data.</text>
</comment>
<dbReference type="InterPro" id="IPR050832">
    <property type="entry name" value="Bact_Acetyltransf"/>
</dbReference>
<feature type="domain" description="N-acetyltransferase" evidence="3">
    <location>
        <begin position="5"/>
        <end position="168"/>
    </location>
</feature>
<dbReference type="PANTHER" id="PTHR43877">
    <property type="entry name" value="AMINOALKYLPHOSPHONATE N-ACETYLTRANSFERASE-RELATED-RELATED"/>
    <property type="match status" value="1"/>
</dbReference>
<name>A0A3L7JBY6_9HYPH</name>
<keyword evidence="1 4" id="KW-0808">Transferase</keyword>
<evidence type="ECO:0000313" key="4">
    <source>
        <dbReference type="EMBL" id="RLQ87051.1"/>
    </source>
</evidence>
<dbReference type="PROSITE" id="PS51186">
    <property type="entry name" value="GNAT"/>
    <property type="match status" value="1"/>
</dbReference>
<dbReference type="PANTHER" id="PTHR43877:SF1">
    <property type="entry name" value="ACETYLTRANSFERASE"/>
    <property type="match status" value="1"/>
</dbReference>
<dbReference type="Gene3D" id="3.40.630.30">
    <property type="match status" value="1"/>
</dbReference>
<dbReference type="RefSeq" id="WP_121644019.1">
    <property type="nucleotide sequence ID" value="NZ_RCWN01000001.1"/>
</dbReference>
<keyword evidence="2" id="KW-0012">Acyltransferase</keyword>
<protein>
    <submittedName>
        <fullName evidence="4">N-acetyltransferase</fullName>
    </submittedName>
</protein>
<accession>A0A3L7JBY6</accession>
<dbReference type="Pfam" id="PF13508">
    <property type="entry name" value="Acetyltransf_7"/>
    <property type="match status" value="1"/>
</dbReference>
<organism evidence="4 5">
    <name type="scientific">Notoacmeibacter ruber</name>
    <dbReference type="NCBI Taxonomy" id="2670375"/>
    <lineage>
        <taxon>Bacteria</taxon>
        <taxon>Pseudomonadati</taxon>
        <taxon>Pseudomonadota</taxon>
        <taxon>Alphaproteobacteria</taxon>
        <taxon>Hyphomicrobiales</taxon>
        <taxon>Notoacmeibacteraceae</taxon>
        <taxon>Notoacmeibacter</taxon>
    </lineage>
</organism>
<sequence length="168" mass="18264">MSAGVVIEKAMVEDRDALEALIGRCYAKVYPGWYEADILENALPAMLRIDPKLLESGRYFKAIDDGTIVGCGGWSHATPGTGDKVGATGHVRHFATEPGQMRTGVGSAILERCVSDALDSGMTRLQCFSSLPAEAFYERHGFERVQEVTVMLGESIPFPAILMQRVLV</sequence>
<dbReference type="Proteomes" id="UP000281094">
    <property type="component" value="Unassembled WGS sequence"/>
</dbReference>
<gene>
    <name evidence="4" type="ORF">D8780_01310</name>
</gene>
<dbReference type="AlphaFoldDB" id="A0A3L7JBY6"/>
<evidence type="ECO:0000313" key="5">
    <source>
        <dbReference type="Proteomes" id="UP000281094"/>
    </source>
</evidence>
<dbReference type="SUPFAM" id="SSF55729">
    <property type="entry name" value="Acyl-CoA N-acyltransferases (Nat)"/>
    <property type="match status" value="1"/>
</dbReference>
<keyword evidence="5" id="KW-1185">Reference proteome</keyword>
<proteinExistence type="predicted"/>
<dbReference type="InterPro" id="IPR016181">
    <property type="entry name" value="Acyl_CoA_acyltransferase"/>
</dbReference>
<dbReference type="EMBL" id="RCWN01000001">
    <property type="protein sequence ID" value="RLQ87051.1"/>
    <property type="molecule type" value="Genomic_DNA"/>
</dbReference>
<evidence type="ECO:0000259" key="3">
    <source>
        <dbReference type="PROSITE" id="PS51186"/>
    </source>
</evidence>
<evidence type="ECO:0000256" key="1">
    <source>
        <dbReference type="ARBA" id="ARBA00022679"/>
    </source>
</evidence>
<dbReference type="InterPro" id="IPR000182">
    <property type="entry name" value="GNAT_dom"/>
</dbReference>
<reference evidence="4 5" key="1">
    <citation type="submission" date="2018-10" db="EMBL/GenBank/DDBJ databases">
        <title>Notoacmeibacter sp. M2BS9Y-3-1, whole genome shotgun sequence.</title>
        <authorList>
            <person name="Tuo L."/>
        </authorList>
    </citation>
    <scope>NUCLEOTIDE SEQUENCE [LARGE SCALE GENOMIC DNA]</scope>
    <source>
        <strain evidence="4 5">M2BS9Y-3-1</strain>
    </source>
</reference>
<dbReference type="GO" id="GO:0016747">
    <property type="term" value="F:acyltransferase activity, transferring groups other than amino-acyl groups"/>
    <property type="evidence" value="ECO:0007669"/>
    <property type="project" value="InterPro"/>
</dbReference>
<dbReference type="CDD" id="cd04301">
    <property type="entry name" value="NAT_SF"/>
    <property type="match status" value="1"/>
</dbReference>